<comment type="caution">
    <text evidence="1">The sequence shown here is derived from an EMBL/GenBank/DDBJ whole genome shotgun (WGS) entry which is preliminary data.</text>
</comment>
<organism evidence="1 2">
    <name type="scientific">Seminavis robusta</name>
    <dbReference type="NCBI Taxonomy" id="568900"/>
    <lineage>
        <taxon>Eukaryota</taxon>
        <taxon>Sar</taxon>
        <taxon>Stramenopiles</taxon>
        <taxon>Ochrophyta</taxon>
        <taxon>Bacillariophyta</taxon>
        <taxon>Bacillariophyceae</taxon>
        <taxon>Bacillariophycidae</taxon>
        <taxon>Naviculales</taxon>
        <taxon>Naviculaceae</taxon>
        <taxon>Seminavis</taxon>
    </lineage>
</organism>
<dbReference type="AlphaFoldDB" id="A0A9N8H8T8"/>
<accession>A0A9N8H8T8</accession>
<reference evidence="1" key="1">
    <citation type="submission" date="2020-06" db="EMBL/GenBank/DDBJ databases">
        <authorList>
            <consortium name="Plant Systems Biology data submission"/>
        </authorList>
    </citation>
    <scope>NUCLEOTIDE SEQUENCE</scope>
    <source>
        <strain evidence="1">D6</strain>
    </source>
</reference>
<gene>
    <name evidence="1" type="ORF">SEMRO_230_G093380.1</name>
</gene>
<keyword evidence="2" id="KW-1185">Reference proteome</keyword>
<evidence type="ECO:0000313" key="1">
    <source>
        <dbReference type="EMBL" id="CAB9505421.1"/>
    </source>
</evidence>
<evidence type="ECO:0000313" key="2">
    <source>
        <dbReference type="Proteomes" id="UP001153069"/>
    </source>
</evidence>
<proteinExistence type="predicted"/>
<protein>
    <submittedName>
        <fullName evidence="1">Uncharacterized protein</fullName>
    </submittedName>
</protein>
<name>A0A9N8H8T8_9STRA</name>
<dbReference type="EMBL" id="CAICTM010000229">
    <property type="protein sequence ID" value="CAB9505421.1"/>
    <property type="molecule type" value="Genomic_DNA"/>
</dbReference>
<dbReference type="Proteomes" id="UP001153069">
    <property type="component" value="Unassembled WGS sequence"/>
</dbReference>
<sequence>MTELFVDAVVDFGGPKWNRVLQILPAAEMRKMDDDGSRHPLFFWRIGGGTEFFCKCTSLEFQRWGNSMKYRFKASGHLTDGGKPIGTPSIWEVNLTSRATWSTELNKMKGTNSSVRVVGINFVYPEGEKRDNDIVRVEALIPVTSDVDKGKVLKKCVDWGKTVVDGNILYRELIDELPADHEI</sequence>